<comment type="caution">
    <text evidence="4">The sequence shown here is derived from an EMBL/GenBank/DDBJ whole genome shotgun (WGS) entry which is preliminary data.</text>
</comment>
<dbReference type="EMBL" id="BSRX01000066">
    <property type="protein sequence ID" value="GLW59032.1"/>
    <property type="molecule type" value="Genomic_DNA"/>
</dbReference>
<dbReference type="InterPro" id="IPR036412">
    <property type="entry name" value="HAD-like_sf"/>
</dbReference>
<dbReference type="Gene3D" id="3.40.50.1000">
    <property type="entry name" value="HAD superfamily/HAD-like"/>
    <property type="match status" value="1"/>
</dbReference>
<dbReference type="GO" id="GO:0043874">
    <property type="term" value="F:acireductone synthase activity"/>
    <property type="evidence" value="ECO:0007669"/>
    <property type="project" value="InterPro"/>
</dbReference>
<dbReference type="InterPro" id="IPR023214">
    <property type="entry name" value="HAD_sf"/>
</dbReference>
<evidence type="ECO:0000256" key="2">
    <source>
        <dbReference type="ARBA" id="ARBA00022801"/>
    </source>
</evidence>
<dbReference type="RefSeq" id="WP_234337532.1">
    <property type="nucleotide sequence ID" value="NZ_BSRX01000066.1"/>
</dbReference>
<evidence type="ECO:0000313" key="4">
    <source>
        <dbReference type="EMBL" id="GLW59032.1"/>
    </source>
</evidence>
<reference evidence="4" key="1">
    <citation type="submission" date="2023-02" db="EMBL/GenBank/DDBJ databases">
        <title>Kitasatospora phosalacinea NBRC 14362.</title>
        <authorList>
            <person name="Ichikawa N."/>
            <person name="Sato H."/>
            <person name="Tonouchi N."/>
        </authorList>
    </citation>
    <scope>NUCLEOTIDE SEQUENCE</scope>
    <source>
        <strain evidence="4">NBRC 14362</strain>
    </source>
</reference>
<gene>
    <name evidence="4" type="primary">mtnC</name>
    <name evidence="4" type="ORF">Kpho01_70420</name>
</gene>
<keyword evidence="2" id="KW-0378">Hydrolase</keyword>
<keyword evidence="3" id="KW-0486">Methionine biosynthesis</keyword>
<dbReference type="PANTHER" id="PTHR20371">
    <property type="entry name" value="ENOLASE-PHOSPHATASE E1"/>
    <property type="match status" value="1"/>
</dbReference>
<dbReference type="GO" id="GO:0019509">
    <property type="term" value="P:L-methionine salvage from methylthioadenosine"/>
    <property type="evidence" value="ECO:0007669"/>
    <property type="project" value="InterPro"/>
</dbReference>
<dbReference type="Gene3D" id="1.10.720.60">
    <property type="match status" value="1"/>
</dbReference>
<dbReference type="SFLD" id="SFLDG01133">
    <property type="entry name" value="C1.5.4:_Enolase-phosphatase_Li"/>
    <property type="match status" value="1"/>
</dbReference>
<keyword evidence="1" id="KW-0028">Amino-acid biosynthesis</keyword>
<organism evidence="4 5">
    <name type="scientific">Kitasatospora phosalacinea</name>
    <dbReference type="NCBI Taxonomy" id="2065"/>
    <lineage>
        <taxon>Bacteria</taxon>
        <taxon>Bacillati</taxon>
        <taxon>Actinomycetota</taxon>
        <taxon>Actinomycetes</taxon>
        <taxon>Kitasatosporales</taxon>
        <taxon>Streptomycetaceae</taxon>
        <taxon>Kitasatospora</taxon>
    </lineage>
</organism>
<dbReference type="SFLD" id="SFLDG01129">
    <property type="entry name" value="C1.5:_HAD__Beta-PGM__Phosphata"/>
    <property type="match status" value="1"/>
</dbReference>
<evidence type="ECO:0000313" key="5">
    <source>
        <dbReference type="Proteomes" id="UP001165143"/>
    </source>
</evidence>
<dbReference type="PANTHER" id="PTHR20371:SF1">
    <property type="entry name" value="ENOLASE-PHOSPHATASE E1"/>
    <property type="match status" value="1"/>
</dbReference>
<dbReference type="NCBIfam" id="TIGR01691">
    <property type="entry name" value="enolase-ppase"/>
    <property type="match status" value="1"/>
</dbReference>
<protein>
    <submittedName>
        <fullName evidence="4">Enolase-phosphatase E1</fullName>
    </submittedName>
</protein>
<dbReference type="Proteomes" id="UP001165143">
    <property type="component" value="Unassembled WGS sequence"/>
</dbReference>
<accession>A0A9W6PQL4</accession>
<dbReference type="Pfam" id="PF00702">
    <property type="entry name" value="Hydrolase"/>
    <property type="match status" value="1"/>
</dbReference>
<name>A0A9W6PQL4_9ACTN</name>
<evidence type="ECO:0000256" key="1">
    <source>
        <dbReference type="ARBA" id="ARBA00022605"/>
    </source>
</evidence>
<dbReference type="InterPro" id="IPR023943">
    <property type="entry name" value="Enolase-ppase_E1"/>
</dbReference>
<dbReference type="AlphaFoldDB" id="A0A9W6PQL4"/>
<dbReference type="SUPFAM" id="SSF56784">
    <property type="entry name" value="HAD-like"/>
    <property type="match status" value="1"/>
</dbReference>
<proteinExistence type="predicted"/>
<sequence length="266" mass="27702">MSAAPRTDAAAPRTDAPALRVGADAPALRVDAVVVDIEGTVGSASHVQQVLFPYARARYASWFAARRGRARTAELLDLVRAAADDPALAEAGAVAALTAWTDADVKSPALKAVQAAIWADGYADGTLTGHVYEDVPGALETWAAAGIARYVYSSGARPAQRDWFRHSGRGDLTPLLDGYFDLDSAGGKHDPGSYRAIGRAIGVPPGRTLFLSDLPGELAAATAAGWHAVGVARDGAPPTTGDLRWITTLAEIALRGPADDRKADQP</sequence>
<evidence type="ECO:0000256" key="3">
    <source>
        <dbReference type="ARBA" id="ARBA00023167"/>
    </source>
</evidence>
<dbReference type="GO" id="GO:0000287">
    <property type="term" value="F:magnesium ion binding"/>
    <property type="evidence" value="ECO:0007669"/>
    <property type="project" value="InterPro"/>
</dbReference>
<dbReference type="SFLD" id="SFLDS00003">
    <property type="entry name" value="Haloacid_Dehalogenase"/>
    <property type="match status" value="1"/>
</dbReference>